<comment type="caution">
    <text evidence="2">The sequence shown here is derived from an EMBL/GenBank/DDBJ whole genome shotgun (WGS) entry which is preliminary data.</text>
</comment>
<dbReference type="Proteomes" id="UP000652219">
    <property type="component" value="Unassembled WGS sequence"/>
</dbReference>
<sequence>MSVPVSASAVPRNCWLQQVLSPELQIAESIRLRLPTPGIRATLHGHTPSSAAITLRPARAVIGPPRLPLEERHRASFLTNDMLHRRGFGLQAPSRRPSPDVAFHSCYPRESVGTRPPPPSSFAPLGLRSQGNPPPLDRILSGCPPPRGGAAAVAAVAAHPALTPLLDQDIRGGVHHTLITAPFRPLPLACLVPNSRLPNNTPTRNRRAVLGASDMSRSSTAQKRRRSSELGAPTHGTAPVVTPTFGFLWTRLITKPRTVVLVRMEPCYGDDIVRDDPISP</sequence>
<keyword evidence="3" id="KW-1185">Reference proteome</keyword>
<evidence type="ECO:0000256" key="1">
    <source>
        <dbReference type="SAM" id="MobiDB-lite"/>
    </source>
</evidence>
<proteinExistence type="predicted"/>
<protein>
    <submittedName>
        <fullName evidence="2">Uncharacterized protein</fullName>
    </submittedName>
</protein>
<dbReference type="EMBL" id="WIGN01000005">
    <property type="protein sequence ID" value="KAF6820446.1"/>
    <property type="molecule type" value="Genomic_DNA"/>
</dbReference>
<accession>A0A8H6JX46</accession>
<evidence type="ECO:0000313" key="3">
    <source>
        <dbReference type="Proteomes" id="UP000652219"/>
    </source>
</evidence>
<feature type="region of interest" description="Disordered" evidence="1">
    <location>
        <begin position="89"/>
        <end position="121"/>
    </location>
</feature>
<dbReference type="AlphaFoldDB" id="A0A8H6JX46"/>
<feature type="region of interest" description="Disordered" evidence="1">
    <location>
        <begin position="197"/>
        <end position="236"/>
    </location>
</feature>
<gene>
    <name evidence="2" type="ORF">CSOJ01_00702</name>
</gene>
<name>A0A8H6JX46_9PEZI</name>
<reference evidence="2 3" key="1">
    <citation type="journal article" date="2020" name="Phytopathology">
        <title>Genome Sequence Resources of Colletotrichum truncatum, C. plurivorum, C. musicola, and C. sojae: Four Species Pathogenic to Soybean (Glycine max).</title>
        <authorList>
            <person name="Rogerio F."/>
            <person name="Boufleur T.R."/>
            <person name="Ciampi-Guillardi M."/>
            <person name="Sukno S.A."/>
            <person name="Thon M.R."/>
            <person name="Massola Junior N.S."/>
            <person name="Baroncelli R."/>
        </authorList>
    </citation>
    <scope>NUCLEOTIDE SEQUENCE [LARGE SCALE GENOMIC DNA]</scope>
    <source>
        <strain evidence="2 3">LFN0009</strain>
    </source>
</reference>
<evidence type="ECO:0000313" key="2">
    <source>
        <dbReference type="EMBL" id="KAF6820446.1"/>
    </source>
</evidence>
<organism evidence="2 3">
    <name type="scientific">Colletotrichum sojae</name>
    <dbReference type="NCBI Taxonomy" id="2175907"/>
    <lineage>
        <taxon>Eukaryota</taxon>
        <taxon>Fungi</taxon>
        <taxon>Dikarya</taxon>
        <taxon>Ascomycota</taxon>
        <taxon>Pezizomycotina</taxon>
        <taxon>Sordariomycetes</taxon>
        <taxon>Hypocreomycetidae</taxon>
        <taxon>Glomerellales</taxon>
        <taxon>Glomerellaceae</taxon>
        <taxon>Colletotrichum</taxon>
        <taxon>Colletotrichum orchidearum species complex</taxon>
    </lineage>
</organism>